<dbReference type="InterPro" id="IPR032525">
    <property type="entry name" value="Peptidase_U32_C"/>
</dbReference>
<evidence type="ECO:0000313" key="5">
    <source>
        <dbReference type="EMBL" id="HIZ10233.1"/>
    </source>
</evidence>
<dbReference type="Pfam" id="PF16325">
    <property type="entry name" value="Peptidase_U32_C"/>
    <property type="match status" value="1"/>
</dbReference>
<dbReference type="Pfam" id="PF01136">
    <property type="entry name" value="Peptidase_U32"/>
    <property type="match status" value="1"/>
</dbReference>
<dbReference type="PANTHER" id="PTHR30217:SF6">
    <property type="entry name" value="TRNA HYDROXYLATION PROTEIN P"/>
    <property type="match status" value="1"/>
</dbReference>
<dbReference type="EMBL" id="DXCF01000035">
    <property type="protein sequence ID" value="HIZ10233.1"/>
    <property type="molecule type" value="Genomic_DNA"/>
</dbReference>
<protein>
    <submittedName>
        <fullName evidence="5">U32 family peptidase</fullName>
    </submittedName>
</protein>
<organism evidence="5 6">
    <name type="scientific">Candidatus Borkfalkia avicola</name>
    <dbReference type="NCBI Taxonomy" id="2838503"/>
    <lineage>
        <taxon>Bacteria</taxon>
        <taxon>Bacillati</taxon>
        <taxon>Bacillota</taxon>
        <taxon>Clostridia</taxon>
        <taxon>Christensenellales</taxon>
        <taxon>Christensenellaceae</taxon>
        <taxon>Candidatus Borkfalkia</taxon>
    </lineage>
</organism>
<dbReference type="GO" id="GO:0006508">
    <property type="term" value="P:proteolysis"/>
    <property type="evidence" value="ECO:0007669"/>
    <property type="project" value="UniProtKB-KW"/>
</dbReference>
<evidence type="ECO:0000313" key="6">
    <source>
        <dbReference type="Proteomes" id="UP000824025"/>
    </source>
</evidence>
<feature type="domain" description="Peptidase family U32 C-terminal" evidence="4">
    <location>
        <begin position="320"/>
        <end position="397"/>
    </location>
</feature>
<comment type="similarity">
    <text evidence="3">Belongs to the peptidase U32 family.</text>
</comment>
<proteinExistence type="inferred from homology"/>
<dbReference type="InterPro" id="IPR001539">
    <property type="entry name" value="Peptidase_U32"/>
</dbReference>
<accession>A0A9D2D7W3</accession>
<dbReference type="AlphaFoldDB" id="A0A9D2D7W3"/>
<dbReference type="InterPro" id="IPR051454">
    <property type="entry name" value="RNA/ubiquinone_mod_enzymes"/>
</dbReference>
<dbReference type="Gene3D" id="2.40.30.10">
    <property type="entry name" value="Translation factors"/>
    <property type="match status" value="1"/>
</dbReference>
<reference evidence="5" key="1">
    <citation type="journal article" date="2021" name="PeerJ">
        <title>Extensive microbial diversity within the chicken gut microbiome revealed by metagenomics and culture.</title>
        <authorList>
            <person name="Gilroy R."/>
            <person name="Ravi A."/>
            <person name="Getino M."/>
            <person name="Pursley I."/>
            <person name="Horton D.L."/>
            <person name="Alikhan N.F."/>
            <person name="Baker D."/>
            <person name="Gharbi K."/>
            <person name="Hall N."/>
            <person name="Watson M."/>
            <person name="Adriaenssens E.M."/>
            <person name="Foster-Nyarko E."/>
            <person name="Jarju S."/>
            <person name="Secka A."/>
            <person name="Antonio M."/>
            <person name="Oren A."/>
            <person name="Chaudhuri R.R."/>
            <person name="La Ragione R."/>
            <person name="Hildebrand F."/>
            <person name="Pallen M.J."/>
        </authorList>
    </citation>
    <scope>NUCLEOTIDE SEQUENCE</scope>
    <source>
        <strain evidence="5">CHK192-19661</strain>
    </source>
</reference>
<dbReference type="PANTHER" id="PTHR30217">
    <property type="entry name" value="PEPTIDASE U32 FAMILY"/>
    <property type="match status" value="1"/>
</dbReference>
<gene>
    <name evidence="5" type="ORF">H9726_07075</name>
</gene>
<dbReference type="GO" id="GO:0008233">
    <property type="term" value="F:peptidase activity"/>
    <property type="evidence" value="ECO:0007669"/>
    <property type="project" value="UniProtKB-KW"/>
</dbReference>
<evidence type="ECO:0000256" key="3">
    <source>
        <dbReference type="ARBA" id="ARBA00038374"/>
    </source>
</evidence>
<evidence type="ECO:0000256" key="1">
    <source>
        <dbReference type="ARBA" id="ARBA00022670"/>
    </source>
</evidence>
<dbReference type="PROSITE" id="PS01276">
    <property type="entry name" value="PEPTIDASE_U32"/>
    <property type="match status" value="1"/>
</dbReference>
<dbReference type="Proteomes" id="UP000824025">
    <property type="component" value="Unassembled WGS sequence"/>
</dbReference>
<comment type="caution">
    <text evidence="5">The sequence shown here is derived from an EMBL/GenBank/DDBJ whole genome shotgun (WGS) entry which is preliminary data.</text>
</comment>
<keyword evidence="1" id="KW-0645">Protease</keyword>
<name>A0A9D2D7W3_9FIRM</name>
<evidence type="ECO:0000256" key="2">
    <source>
        <dbReference type="ARBA" id="ARBA00022801"/>
    </source>
</evidence>
<keyword evidence="2" id="KW-0378">Hydrolase</keyword>
<evidence type="ECO:0000259" key="4">
    <source>
        <dbReference type="Pfam" id="PF16325"/>
    </source>
</evidence>
<reference evidence="5" key="2">
    <citation type="submission" date="2021-04" db="EMBL/GenBank/DDBJ databases">
        <authorList>
            <person name="Gilroy R."/>
        </authorList>
    </citation>
    <scope>NUCLEOTIDE SEQUENCE</scope>
    <source>
        <strain evidence="5">CHK192-19661</strain>
    </source>
</reference>
<sequence>MTLERPELLAPAGNLDKLKTALYFGADAVYAGGKNFSLRSFSDNFSDEELKEGIAYAHARGKKVYVAVNIYARGGDFPAAEEYFAFLQEAGADAALVSDPGMLRAARRAAPRLPLHISTQANTTNAYAAAFWKEQGASRVVLARELSLKEIAQIAALNPGLELEAFVHGAMCISYSGRCLLSDYLEGRPSNRGACVQACRWRYRVSPVRGDAEGAPMPVEEDSRGTYIFNSKDLNMLPYLRELGEAGVCSFKIEGRMKSAYYLATVVNAYRRVLDGALSVKEGEEELEKVSHRDFTAAYAFGDAHDTVNYADSQKGGTHAYIADVLEGGAYPLIQMRGRFCEGDTLEVLSPGSAFNKTFPVREMVSEEGERVPDAKFVMQKLRVRVPFPLKAGDILRKKTAENEG</sequence>